<keyword evidence="3" id="KW-1185">Reference proteome</keyword>
<dbReference type="RefSeq" id="WP_090858115.1">
    <property type="nucleotide sequence ID" value="NZ_FNJU01000012.1"/>
</dbReference>
<dbReference type="STRING" id="930152.SAMN05216565_11290"/>
<evidence type="ECO:0000259" key="1">
    <source>
        <dbReference type="Pfam" id="PF01882"/>
    </source>
</evidence>
<dbReference type="PANTHER" id="PTHR33608:SF7">
    <property type="entry name" value="DUF58 DOMAIN-CONTAINING PROTEIN"/>
    <property type="match status" value="1"/>
</dbReference>
<protein>
    <recommendedName>
        <fullName evidence="1">DUF58 domain-containing protein</fullName>
    </recommendedName>
</protein>
<dbReference type="EMBL" id="FNJU01000012">
    <property type="protein sequence ID" value="SDP91982.1"/>
    <property type="molecule type" value="Genomic_DNA"/>
</dbReference>
<dbReference type="Pfam" id="PF01882">
    <property type="entry name" value="DUF58"/>
    <property type="match status" value="1"/>
</dbReference>
<feature type="domain" description="DUF58" evidence="1">
    <location>
        <begin position="44"/>
        <end position="251"/>
    </location>
</feature>
<dbReference type="Proteomes" id="UP000199159">
    <property type="component" value="Unassembled WGS sequence"/>
</dbReference>
<organism evidence="2 3">
    <name type="scientific">Litchfieldia salsa</name>
    <dbReference type="NCBI Taxonomy" id="930152"/>
    <lineage>
        <taxon>Bacteria</taxon>
        <taxon>Bacillati</taxon>
        <taxon>Bacillota</taxon>
        <taxon>Bacilli</taxon>
        <taxon>Bacillales</taxon>
        <taxon>Bacillaceae</taxon>
        <taxon>Litchfieldia</taxon>
    </lineage>
</organism>
<dbReference type="SUPFAM" id="SSF53300">
    <property type="entry name" value="vWA-like"/>
    <property type="match status" value="1"/>
</dbReference>
<dbReference type="InterPro" id="IPR036465">
    <property type="entry name" value="vWFA_dom_sf"/>
</dbReference>
<sequence length="288" mass="33169">MSQTQAMLGRLQKMRLLVKTRKRGHHKGTRLSSHFGSSLEFSDFRVYHPGDDVRQIDWNVYGRTQKHYIKRFLDEQELSIAVYLDVTSSMRVISSKWEFAKRLAALLSYVVLASEDRLIFSPVASNTLQTIRKKGAVSSRRTYLDILQLEETGQTGDFIASLQNSVSKNQQLSILITDGLEPLDRIDALLKKLSSLKQEIWFFQVLSSDEISPTYIGDLKLIDSESETQVNVSMNAAILSQYEKRLNDHKKELERLCRRYGGHYIPISDQDHLESIFFHELPARGLMR</sequence>
<accession>A0A1H0WMQ5</accession>
<evidence type="ECO:0000313" key="3">
    <source>
        <dbReference type="Proteomes" id="UP000199159"/>
    </source>
</evidence>
<reference evidence="3" key="1">
    <citation type="submission" date="2016-10" db="EMBL/GenBank/DDBJ databases">
        <authorList>
            <person name="Varghese N."/>
            <person name="Submissions S."/>
        </authorList>
    </citation>
    <scope>NUCLEOTIDE SEQUENCE [LARGE SCALE GENOMIC DNA]</scope>
    <source>
        <strain evidence="3">IBRC-M10078</strain>
    </source>
</reference>
<dbReference type="PANTHER" id="PTHR33608">
    <property type="entry name" value="BLL2464 PROTEIN"/>
    <property type="match status" value="1"/>
</dbReference>
<gene>
    <name evidence="2" type="ORF">SAMN05216565_11290</name>
</gene>
<dbReference type="InterPro" id="IPR002881">
    <property type="entry name" value="DUF58"/>
</dbReference>
<dbReference type="AlphaFoldDB" id="A0A1H0WMQ5"/>
<name>A0A1H0WMQ5_9BACI</name>
<evidence type="ECO:0000313" key="2">
    <source>
        <dbReference type="EMBL" id="SDP91982.1"/>
    </source>
</evidence>
<dbReference type="OrthoDB" id="9776116at2"/>
<proteinExistence type="predicted"/>